<dbReference type="Proteomes" id="UP000267821">
    <property type="component" value="Unassembled WGS sequence"/>
</dbReference>
<dbReference type="InParanoid" id="A0A3N4LW80"/>
<dbReference type="InterPro" id="IPR006674">
    <property type="entry name" value="HD_domain"/>
</dbReference>
<dbReference type="PANTHER" id="PTHR33594">
    <property type="entry name" value="SUPERFAMILY HYDROLASE, PUTATIVE (AFU_ORTHOLOGUE AFUA_1G03035)-RELATED"/>
    <property type="match status" value="1"/>
</dbReference>
<dbReference type="InterPro" id="IPR003607">
    <property type="entry name" value="HD/PDEase_dom"/>
</dbReference>
<dbReference type="AlphaFoldDB" id="A0A3N4LW80"/>
<feature type="domain" description="HD" evidence="1">
    <location>
        <begin position="39"/>
        <end position="154"/>
    </location>
</feature>
<dbReference type="Pfam" id="PF01966">
    <property type="entry name" value="HD"/>
    <property type="match status" value="1"/>
</dbReference>
<evidence type="ECO:0000313" key="3">
    <source>
        <dbReference type="Proteomes" id="UP000267821"/>
    </source>
</evidence>
<proteinExistence type="predicted"/>
<evidence type="ECO:0000259" key="1">
    <source>
        <dbReference type="Pfam" id="PF01966"/>
    </source>
</evidence>
<protein>
    <submittedName>
        <fullName evidence="2">HD domain-containing protein</fullName>
    </submittedName>
</protein>
<dbReference type="CDD" id="cd00077">
    <property type="entry name" value="HDc"/>
    <property type="match status" value="1"/>
</dbReference>
<dbReference type="SUPFAM" id="SSF109604">
    <property type="entry name" value="HD-domain/PDEase-like"/>
    <property type="match status" value="1"/>
</dbReference>
<dbReference type="PANTHER" id="PTHR33594:SF1">
    <property type="entry name" value="HD_PDEASE DOMAIN-CONTAINING PROTEIN"/>
    <property type="match status" value="1"/>
</dbReference>
<keyword evidence="3" id="KW-1185">Reference proteome</keyword>
<name>A0A3N4LW80_9PEZI</name>
<dbReference type="EMBL" id="ML121532">
    <property type="protein sequence ID" value="RPB27163.1"/>
    <property type="molecule type" value="Genomic_DNA"/>
</dbReference>
<sequence>MPLASSSASVTQMEDLVSKAWKFSQEYMSRPGFDASHDFSHLRRVVSLAQNIYDTSTPEFQSTCDRNIITLLALLHDVGDKKYANQSSPEASSKGAVETFLLSINAAEDLAAHVQHLVSNVSFSNEQKHTEYVRSLAAQYPELAVVQDADRIDAIGAMGIARVITFSTAKRPQEGWQGIVTHYEEKLGRLAREMKTMEGKRLAHIRGERVRIFFEDWWNDEVRSFPAKVPCGDSI</sequence>
<dbReference type="OrthoDB" id="16547at2759"/>
<dbReference type="Gene3D" id="1.10.3210.50">
    <property type="match status" value="1"/>
</dbReference>
<accession>A0A3N4LW80</accession>
<reference evidence="2 3" key="1">
    <citation type="journal article" date="2018" name="Nat. Ecol. Evol.">
        <title>Pezizomycetes genomes reveal the molecular basis of ectomycorrhizal truffle lifestyle.</title>
        <authorList>
            <person name="Murat C."/>
            <person name="Payen T."/>
            <person name="Noel B."/>
            <person name="Kuo A."/>
            <person name="Morin E."/>
            <person name="Chen J."/>
            <person name="Kohler A."/>
            <person name="Krizsan K."/>
            <person name="Balestrini R."/>
            <person name="Da Silva C."/>
            <person name="Montanini B."/>
            <person name="Hainaut M."/>
            <person name="Levati E."/>
            <person name="Barry K.W."/>
            <person name="Belfiori B."/>
            <person name="Cichocki N."/>
            <person name="Clum A."/>
            <person name="Dockter R.B."/>
            <person name="Fauchery L."/>
            <person name="Guy J."/>
            <person name="Iotti M."/>
            <person name="Le Tacon F."/>
            <person name="Lindquist E.A."/>
            <person name="Lipzen A."/>
            <person name="Malagnac F."/>
            <person name="Mello A."/>
            <person name="Molinier V."/>
            <person name="Miyauchi S."/>
            <person name="Poulain J."/>
            <person name="Riccioni C."/>
            <person name="Rubini A."/>
            <person name="Sitrit Y."/>
            <person name="Splivallo R."/>
            <person name="Traeger S."/>
            <person name="Wang M."/>
            <person name="Zifcakova L."/>
            <person name="Wipf D."/>
            <person name="Zambonelli A."/>
            <person name="Paolocci F."/>
            <person name="Nowrousian M."/>
            <person name="Ottonello S."/>
            <person name="Baldrian P."/>
            <person name="Spatafora J.W."/>
            <person name="Henrissat B."/>
            <person name="Nagy L.G."/>
            <person name="Aury J.M."/>
            <person name="Wincker P."/>
            <person name="Grigoriev I.V."/>
            <person name="Bonfante P."/>
            <person name="Martin F.M."/>
        </authorList>
    </citation>
    <scope>NUCLEOTIDE SEQUENCE [LARGE SCALE GENOMIC DNA]</scope>
    <source>
        <strain evidence="2 3">ATCC MYA-4762</strain>
    </source>
</reference>
<gene>
    <name evidence="2" type="ORF">L211DRAFT_834831</name>
</gene>
<evidence type="ECO:0000313" key="2">
    <source>
        <dbReference type="EMBL" id="RPB27163.1"/>
    </source>
</evidence>
<organism evidence="2 3">
    <name type="scientific">Terfezia boudieri ATCC MYA-4762</name>
    <dbReference type="NCBI Taxonomy" id="1051890"/>
    <lineage>
        <taxon>Eukaryota</taxon>
        <taxon>Fungi</taxon>
        <taxon>Dikarya</taxon>
        <taxon>Ascomycota</taxon>
        <taxon>Pezizomycotina</taxon>
        <taxon>Pezizomycetes</taxon>
        <taxon>Pezizales</taxon>
        <taxon>Pezizaceae</taxon>
        <taxon>Terfezia</taxon>
    </lineage>
</organism>
<dbReference type="STRING" id="1051890.A0A3N4LW80"/>